<organism evidence="1 2">
    <name type="scientific">Rubritalea spongiae</name>
    <dbReference type="NCBI Taxonomy" id="430797"/>
    <lineage>
        <taxon>Bacteria</taxon>
        <taxon>Pseudomonadati</taxon>
        <taxon>Verrucomicrobiota</taxon>
        <taxon>Verrucomicrobiia</taxon>
        <taxon>Verrucomicrobiales</taxon>
        <taxon>Rubritaleaceae</taxon>
        <taxon>Rubritalea</taxon>
    </lineage>
</organism>
<dbReference type="Pfam" id="PF12441">
    <property type="entry name" value="CopG_antitoxin"/>
    <property type="match status" value="1"/>
</dbReference>
<dbReference type="InterPro" id="IPR022148">
    <property type="entry name" value="CopG_antitoxin"/>
</dbReference>
<gene>
    <name evidence="1" type="ORF">ACFSQZ_05590</name>
</gene>
<proteinExistence type="predicted"/>
<keyword evidence="2" id="KW-1185">Reference proteome</keyword>
<dbReference type="EMBL" id="JBHUJC010000018">
    <property type="protein sequence ID" value="MFD2275933.1"/>
    <property type="molecule type" value="Genomic_DNA"/>
</dbReference>
<evidence type="ECO:0000313" key="1">
    <source>
        <dbReference type="EMBL" id="MFD2275933.1"/>
    </source>
</evidence>
<name>A0ABW5E0A6_9BACT</name>
<protein>
    <submittedName>
        <fullName evidence="1">CopG family antitoxin</fullName>
    </submittedName>
</protein>
<accession>A0ABW5E0A6</accession>
<dbReference type="Proteomes" id="UP001597297">
    <property type="component" value="Unassembled WGS sequence"/>
</dbReference>
<sequence length="96" mass="11678">MQTIHDWKDIPDFQDEQEEADFWKDHDLDAKLMMGSIHELSTKESTTITLRFDPRMLSRIKRIARSRYLNYQSMMKQWLSERVEDELNRSPSEDER</sequence>
<dbReference type="RefSeq" id="WP_377095438.1">
    <property type="nucleotide sequence ID" value="NZ_JBHSJM010000001.1"/>
</dbReference>
<comment type="caution">
    <text evidence="1">The sequence shown here is derived from an EMBL/GenBank/DDBJ whole genome shotgun (WGS) entry which is preliminary data.</text>
</comment>
<reference evidence="2" key="1">
    <citation type="journal article" date="2019" name="Int. J. Syst. Evol. Microbiol.">
        <title>The Global Catalogue of Microorganisms (GCM) 10K type strain sequencing project: providing services to taxonomists for standard genome sequencing and annotation.</title>
        <authorList>
            <consortium name="The Broad Institute Genomics Platform"/>
            <consortium name="The Broad Institute Genome Sequencing Center for Infectious Disease"/>
            <person name="Wu L."/>
            <person name="Ma J."/>
        </authorList>
    </citation>
    <scope>NUCLEOTIDE SEQUENCE [LARGE SCALE GENOMIC DNA]</scope>
    <source>
        <strain evidence="2">JCM 16545</strain>
    </source>
</reference>
<evidence type="ECO:0000313" key="2">
    <source>
        <dbReference type="Proteomes" id="UP001597297"/>
    </source>
</evidence>